<feature type="non-terminal residue" evidence="7">
    <location>
        <position position="1"/>
    </location>
</feature>
<keyword evidence="6" id="KW-0732">Signal</keyword>
<keyword evidence="4 5" id="KW-0408">Iron</keyword>
<evidence type="ECO:0000256" key="4">
    <source>
        <dbReference type="ARBA" id="ARBA00023004"/>
    </source>
</evidence>
<dbReference type="AlphaFoldDB" id="A0A8H7S3M1"/>
<reference evidence="7 8" key="1">
    <citation type="submission" date="2020-12" db="EMBL/GenBank/DDBJ databases">
        <title>Metabolic potential, ecology and presence of endohyphal bacteria is reflected in genomic diversity of Mucoromycotina.</title>
        <authorList>
            <person name="Muszewska A."/>
            <person name="Okrasinska A."/>
            <person name="Steczkiewicz K."/>
            <person name="Drgas O."/>
            <person name="Orlowska M."/>
            <person name="Perlinska-Lenart U."/>
            <person name="Aleksandrzak-Piekarczyk T."/>
            <person name="Szatraj K."/>
            <person name="Zielenkiewicz U."/>
            <person name="Pilsyk S."/>
            <person name="Malc E."/>
            <person name="Mieczkowski P."/>
            <person name="Kruszewska J.S."/>
            <person name="Biernat P."/>
            <person name="Pawlowska J."/>
        </authorList>
    </citation>
    <scope>NUCLEOTIDE SEQUENCE [LARGE SCALE GENOMIC DNA]</scope>
    <source>
        <strain evidence="7 8">CBS 142.35</strain>
    </source>
</reference>
<evidence type="ECO:0000256" key="6">
    <source>
        <dbReference type="SAM" id="SignalP"/>
    </source>
</evidence>
<feature type="chain" id="PRO_5034802194" evidence="6">
    <location>
        <begin position="20"/>
        <end position="590"/>
    </location>
</feature>
<dbReference type="PANTHER" id="PTHR10543:SF24">
    <property type="entry name" value="CAROTENOID ISOMEROOXYGENASE"/>
    <property type="match status" value="1"/>
</dbReference>
<dbReference type="GO" id="GO:0016121">
    <property type="term" value="P:carotene catabolic process"/>
    <property type="evidence" value="ECO:0007669"/>
    <property type="project" value="TreeGrafter"/>
</dbReference>
<sequence length="590" mass="67117">AKVHFIFFLSCHIITMGIAEFTAVNSRIRSFQQTVKLRNAKQVIKPIWCPTTKGTIPSWLNGGVLYRVGPGRFNLGDDGQQYVIQHAFDGLSFVHRFEISTEKQSIRYNSRHIAEGAERLLVENPEKNQIFFGHVPKVSPWRTFTNLLERLDKMAFRPRRESFETPNDRNVGVTVTPNYPMPQSFTSTEGHVLVTKTDANALQQVHSESLEPTRIFDYTSYDERFQGPLSAAHHQRDPFTEETFNFTTTLGRTPTMTVFSLDKTNKNPKVLGKIIERKLPNGTTEPFTPTYIHAFWSTKNYVIVPESPLYYGKNGLDMVLQGSLAAALKWDPARPAYLHVVSRDPAVGHVVSLPVDPFFTFHSGNAWDTLDKDGNPVIEMDCCAFPNGDFLYQLHRFGHVDRNNKEDLAGGKIKPFKMNGINYTPGHLQFGDLNRYKLTWNKEKKTGEASYRTITKNVEFPRFHPDYTYRSHKYLWGCQVQEASADDCERFSLVKVDLETGKTLTLNQKSHMFTEPVFVPRPGAEKEDDGALLVFTNVLDPKNPEKDRCVFSIVDGQTMEEIARSDIGEFPATTFHGSYVDSDFTSISIN</sequence>
<evidence type="ECO:0000256" key="1">
    <source>
        <dbReference type="ARBA" id="ARBA00006787"/>
    </source>
</evidence>
<keyword evidence="3" id="KW-0560">Oxidoreductase</keyword>
<keyword evidence="8" id="KW-1185">Reference proteome</keyword>
<dbReference type="Pfam" id="PF03055">
    <property type="entry name" value="RPE65"/>
    <property type="match status" value="1"/>
</dbReference>
<dbReference type="InterPro" id="IPR004294">
    <property type="entry name" value="Carotenoid_Oase"/>
</dbReference>
<accession>A0A8H7S3M1</accession>
<feature type="binding site" evidence="5">
    <location>
        <position position="293"/>
    </location>
    <ligand>
        <name>Fe cation</name>
        <dbReference type="ChEBI" id="CHEBI:24875"/>
        <note>catalytic</note>
    </ligand>
</feature>
<feature type="signal peptide" evidence="6">
    <location>
        <begin position="1"/>
        <end position="19"/>
    </location>
</feature>
<comment type="similarity">
    <text evidence="1">Belongs to the carotenoid oxygenase family.</text>
</comment>
<dbReference type="PANTHER" id="PTHR10543">
    <property type="entry name" value="BETA-CAROTENE DIOXYGENASE"/>
    <property type="match status" value="1"/>
</dbReference>
<dbReference type="Proteomes" id="UP000646827">
    <property type="component" value="Unassembled WGS sequence"/>
</dbReference>
<dbReference type="OrthoDB" id="407010at2759"/>
<feature type="binding site" evidence="5">
    <location>
        <position position="233"/>
    </location>
    <ligand>
        <name>Fe cation</name>
        <dbReference type="ChEBI" id="CHEBI:24875"/>
        <note>catalytic</note>
    </ligand>
</feature>
<evidence type="ECO:0000313" key="7">
    <source>
        <dbReference type="EMBL" id="KAG2220873.1"/>
    </source>
</evidence>
<dbReference type="EMBL" id="JAEPRB010000126">
    <property type="protein sequence ID" value="KAG2220873.1"/>
    <property type="molecule type" value="Genomic_DNA"/>
</dbReference>
<protein>
    <submittedName>
        <fullName evidence="7">Uncharacterized protein</fullName>
    </submittedName>
</protein>
<feature type="binding site" evidence="5">
    <location>
        <position position="576"/>
    </location>
    <ligand>
        <name>Fe cation</name>
        <dbReference type="ChEBI" id="CHEBI:24875"/>
        <note>catalytic</note>
    </ligand>
</feature>
<comment type="caution">
    <text evidence="7">The sequence shown here is derived from an EMBL/GenBank/DDBJ whole genome shotgun (WGS) entry which is preliminary data.</text>
</comment>
<dbReference type="GO" id="GO:0010436">
    <property type="term" value="F:carotenoid dioxygenase activity"/>
    <property type="evidence" value="ECO:0007669"/>
    <property type="project" value="TreeGrafter"/>
</dbReference>
<proteinExistence type="inferred from homology"/>
<gene>
    <name evidence="7" type="ORF">INT45_004041</name>
</gene>
<keyword evidence="2 5" id="KW-0479">Metal-binding</keyword>
<evidence type="ECO:0000256" key="5">
    <source>
        <dbReference type="PIRSR" id="PIRSR604294-1"/>
    </source>
</evidence>
<name>A0A8H7S3M1_9FUNG</name>
<evidence type="ECO:0000256" key="3">
    <source>
        <dbReference type="ARBA" id="ARBA00023002"/>
    </source>
</evidence>
<feature type="binding site" evidence="5">
    <location>
        <position position="362"/>
    </location>
    <ligand>
        <name>Fe cation</name>
        <dbReference type="ChEBI" id="CHEBI:24875"/>
        <note>catalytic</note>
    </ligand>
</feature>
<dbReference type="GO" id="GO:0046872">
    <property type="term" value="F:metal ion binding"/>
    <property type="evidence" value="ECO:0007669"/>
    <property type="project" value="UniProtKB-KW"/>
</dbReference>
<evidence type="ECO:0000313" key="8">
    <source>
        <dbReference type="Proteomes" id="UP000646827"/>
    </source>
</evidence>
<comment type="cofactor">
    <cofactor evidence="5">
        <name>Fe(2+)</name>
        <dbReference type="ChEBI" id="CHEBI:29033"/>
    </cofactor>
    <text evidence="5">Binds 1 Fe(2+) ion per subunit.</text>
</comment>
<organism evidence="7 8">
    <name type="scientific">Circinella minor</name>
    <dbReference type="NCBI Taxonomy" id="1195481"/>
    <lineage>
        <taxon>Eukaryota</taxon>
        <taxon>Fungi</taxon>
        <taxon>Fungi incertae sedis</taxon>
        <taxon>Mucoromycota</taxon>
        <taxon>Mucoromycotina</taxon>
        <taxon>Mucoromycetes</taxon>
        <taxon>Mucorales</taxon>
        <taxon>Lichtheimiaceae</taxon>
        <taxon>Circinella</taxon>
    </lineage>
</organism>
<evidence type="ECO:0000256" key="2">
    <source>
        <dbReference type="ARBA" id="ARBA00022723"/>
    </source>
</evidence>